<dbReference type="GO" id="GO:0006412">
    <property type="term" value="P:translation"/>
    <property type="evidence" value="ECO:0007669"/>
    <property type="project" value="InterPro"/>
</dbReference>
<feature type="compositionally biased region" description="Acidic residues" evidence="5">
    <location>
        <begin position="9"/>
        <end position="19"/>
    </location>
</feature>
<feature type="region of interest" description="Disordered" evidence="5">
    <location>
        <begin position="1"/>
        <end position="25"/>
    </location>
</feature>
<evidence type="ECO:0000313" key="6">
    <source>
        <dbReference type="EMBL" id="ONH69930.1"/>
    </source>
</evidence>
<accession>A0A1V2LDL9</accession>
<keyword evidence="3 4" id="KW-0687">Ribonucleoprotein</keyword>
<reference evidence="7" key="1">
    <citation type="journal article" date="2017" name="Genome Announc.">
        <title>Genome sequences of Cyberlindnera fabianii 65, Pichia kudriavzevii 129, and Saccharomyces cerevisiae 131 isolated from fermented masau fruits in Zimbabwe.</title>
        <authorList>
            <person name="van Rijswijck I.M.H."/>
            <person name="Derks M.F.L."/>
            <person name="Abee T."/>
            <person name="de Ridder D."/>
            <person name="Smid E.J."/>
        </authorList>
    </citation>
    <scope>NUCLEOTIDE SEQUENCE [LARGE SCALE GENOMIC DNA]</scope>
    <source>
        <strain evidence="7">65</strain>
    </source>
</reference>
<dbReference type="SUPFAM" id="SSF50193">
    <property type="entry name" value="Ribosomal protein L14"/>
    <property type="match status" value="1"/>
</dbReference>
<keyword evidence="2 4" id="KW-0689">Ribosomal protein</keyword>
<dbReference type="SMART" id="SM01374">
    <property type="entry name" value="Ribosomal_L14"/>
    <property type="match status" value="1"/>
</dbReference>
<sequence>MQGRTHVDEVEESELEPEESPVRDNVAEETRELGLYQPPFSEGFGAWEAQLTADEMRPDGSTIRFDDNACVLINKNMEPIGTRISSVVSRELKDKNFNKIIAMAPKAV</sequence>
<dbReference type="Proteomes" id="UP000189513">
    <property type="component" value="Unassembled WGS sequence"/>
</dbReference>
<dbReference type="GO" id="GO:0003735">
    <property type="term" value="F:structural constituent of ribosome"/>
    <property type="evidence" value="ECO:0007669"/>
    <property type="project" value="InterPro"/>
</dbReference>
<evidence type="ECO:0000256" key="4">
    <source>
        <dbReference type="RuleBase" id="RU003949"/>
    </source>
</evidence>
<comment type="caution">
    <text evidence="6">The sequence shown here is derived from an EMBL/GenBank/DDBJ whole genome shotgun (WGS) entry which is preliminary data.</text>
</comment>
<keyword evidence="7" id="KW-1185">Reference proteome</keyword>
<dbReference type="EMBL" id="MPUK01000001">
    <property type="protein sequence ID" value="ONH69930.1"/>
    <property type="molecule type" value="Genomic_DNA"/>
</dbReference>
<dbReference type="PANTHER" id="PTHR11761">
    <property type="entry name" value="50S/60S RIBOSOMAL PROTEIN L14/L23"/>
    <property type="match status" value="1"/>
</dbReference>
<dbReference type="CDD" id="cd00337">
    <property type="entry name" value="Ribosomal_uL14"/>
    <property type="match status" value="1"/>
</dbReference>
<dbReference type="Pfam" id="PF00238">
    <property type="entry name" value="Ribosomal_L14"/>
    <property type="match status" value="1"/>
</dbReference>
<dbReference type="PANTHER" id="PTHR11761:SF3">
    <property type="entry name" value="LARGE RIBOSOMAL SUBUNIT PROTEIN UL14M"/>
    <property type="match status" value="1"/>
</dbReference>
<organism evidence="6 7">
    <name type="scientific">Cyberlindnera fabianii</name>
    <name type="common">Yeast</name>
    <name type="synonym">Hansenula fabianii</name>
    <dbReference type="NCBI Taxonomy" id="36022"/>
    <lineage>
        <taxon>Eukaryota</taxon>
        <taxon>Fungi</taxon>
        <taxon>Dikarya</taxon>
        <taxon>Ascomycota</taxon>
        <taxon>Saccharomycotina</taxon>
        <taxon>Saccharomycetes</taxon>
        <taxon>Phaffomycetales</taxon>
        <taxon>Phaffomycetaceae</taxon>
        <taxon>Cyberlindnera</taxon>
    </lineage>
</organism>
<gene>
    <name evidence="6" type="ORF">BON22_0909</name>
</gene>
<comment type="similarity">
    <text evidence="1 4">Belongs to the universal ribosomal protein uL14 family.</text>
</comment>
<dbReference type="VEuPathDB" id="FungiDB:BON22_0909"/>
<dbReference type="STRING" id="36022.A0A1V2LDL9"/>
<dbReference type="InterPro" id="IPR000218">
    <property type="entry name" value="Ribosomal_uL14"/>
</dbReference>
<protein>
    <submittedName>
        <fullName evidence="6">Uncharacterized protein</fullName>
    </submittedName>
</protein>
<dbReference type="AlphaFoldDB" id="A0A1V2LDL9"/>
<dbReference type="Gene3D" id="2.40.150.20">
    <property type="entry name" value="Ribosomal protein L14"/>
    <property type="match status" value="1"/>
</dbReference>
<evidence type="ECO:0000256" key="5">
    <source>
        <dbReference type="SAM" id="MobiDB-lite"/>
    </source>
</evidence>
<dbReference type="GO" id="GO:0005762">
    <property type="term" value="C:mitochondrial large ribosomal subunit"/>
    <property type="evidence" value="ECO:0007669"/>
    <property type="project" value="TreeGrafter"/>
</dbReference>
<dbReference type="InterPro" id="IPR036853">
    <property type="entry name" value="Ribosomal_uL14_sf"/>
</dbReference>
<proteinExistence type="inferred from homology"/>
<evidence type="ECO:0000256" key="2">
    <source>
        <dbReference type="ARBA" id="ARBA00022980"/>
    </source>
</evidence>
<name>A0A1V2LDL9_CYBFA</name>
<dbReference type="GO" id="GO:0070180">
    <property type="term" value="F:large ribosomal subunit rRNA binding"/>
    <property type="evidence" value="ECO:0007669"/>
    <property type="project" value="TreeGrafter"/>
</dbReference>
<evidence type="ECO:0000313" key="7">
    <source>
        <dbReference type="Proteomes" id="UP000189513"/>
    </source>
</evidence>
<evidence type="ECO:0000256" key="3">
    <source>
        <dbReference type="ARBA" id="ARBA00023274"/>
    </source>
</evidence>
<evidence type="ECO:0000256" key="1">
    <source>
        <dbReference type="ARBA" id="ARBA00010745"/>
    </source>
</evidence>